<evidence type="ECO:0000259" key="12">
    <source>
        <dbReference type="Pfam" id="PF02163"/>
    </source>
</evidence>
<evidence type="ECO:0000256" key="7">
    <source>
        <dbReference type="ARBA" id="ARBA00022833"/>
    </source>
</evidence>
<keyword evidence="9 13" id="KW-0482">Metalloprotease</keyword>
<comment type="subcellular location">
    <subcellularLocation>
        <location evidence="2">Membrane</location>
        <topology evidence="2">Multi-pass membrane protein</topology>
    </subcellularLocation>
</comment>
<comment type="cofactor">
    <cofactor evidence="1">
        <name>Zn(2+)</name>
        <dbReference type="ChEBI" id="CHEBI:29105"/>
    </cofactor>
</comment>
<dbReference type="InterPro" id="IPR004387">
    <property type="entry name" value="Pept_M50_Zn"/>
</dbReference>
<keyword evidence="8 11" id="KW-1133">Transmembrane helix</keyword>
<dbReference type="PANTHER" id="PTHR42837">
    <property type="entry name" value="REGULATOR OF SIGMA-E PROTEASE RSEP"/>
    <property type="match status" value="1"/>
</dbReference>
<evidence type="ECO:0000256" key="5">
    <source>
        <dbReference type="ARBA" id="ARBA00022692"/>
    </source>
</evidence>
<name>A0A660SMB0_UNCW3</name>
<evidence type="ECO:0000256" key="2">
    <source>
        <dbReference type="ARBA" id="ARBA00004141"/>
    </source>
</evidence>
<feature type="domain" description="Peptidase M50" evidence="12">
    <location>
        <begin position="6"/>
        <end position="75"/>
    </location>
</feature>
<reference evidence="13 14" key="1">
    <citation type="submission" date="2018-06" db="EMBL/GenBank/DDBJ databases">
        <title>Extensive metabolic versatility and redundancy in microbially diverse, dynamic hydrothermal sediments.</title>
        <authorList>
            <person name="Dombrowski N."/>
            <person name="Teske A."/>
            <person name="Baker B.J."/>
        </authorList>
    </citation>
    <scope>NUCLEOTIDE SEQUENCE [LARGE SCALE GENOMIC DNA]</scope>
    <source>
        <strain evidence="13">B36_G15</strain>
    </source>
</reference>
<evidence type="ECO:0000256" key="1">
    <source>
        <dbReference type="ARBA" id="ARBA00001947"/>
    </source>
</evidence>
<keyword evidence="6" id="KW-0378">Hydrolase</keyword>
<dbReference type="PANTHER" id="PTHR42837:SF2">
    <property type="entry name" value="MEMBRANE METALLOPROTEASE ARASP2, CHLOROPLASTIC-RELATED"/>
    <property type="match status" value="1"/>
</dbReference>
<dbReference type="GO" id="GO:0004222">
    <property type="term" value="F:metalloendopeptidase activity"/>
    <property type="evidence" value="ECO:0007669"/>
    <property type="project" value="InterPro"/>
</dbReference>
<dbReference type="AlphaFoldDB" id="A0A660SMB0"/>
<evidence type="ECO:0000313" key="13">
    <source>
        <dbReference type="EMBL" id="RKX71100.1"/>
    </source>
</evidence>
<proteinExistence type="inferred from homology"/>
<evidence type="ECO:0000256" key="9">
    <source>
        <dbReference type="ARBA" id="ARBA00023049"/>
    </source>
</evidence>
<feature type="transmembrane region" description="Helical" evidence="11">
    <location>
        <begin position="16"/>
        <end position="38"/>
    </location>
</feature>
<organism evidence="13 14">
    <name type="scientific">candidate division WOR-3 bacterium</name>
    <dbReference type="NCBI Taxonomy" id="2052148"/>
    <lineage>
        <taxon>Bacteria</taxon>
        <taxon>Bacteria division WOR-3</taxon>
    </lineage>
</organism>
<feature type="non-terminal residue" evidence="13">
    <location>
        <position position="1"/>
    </location>
</feature>
<comment type="similarity">
    <text evidence="3">Belongs to the peptidase M50B family.</text>
</comment>
<evidence type="ECO:0000313" key="14">
    <source>
        <dbReference type="Proteomes" id="UP000268469"/>
    </source>
</evidence>
<dbReference type="InterPro" id="IPR008915">
    <property type="entry name" value="Peptidase_M50"/>
</dbReference>
<keyword evidence="4 13" id="KW-0645">Protease</keyword>
<feature type="transmembrane region" description="Helical" evidence="11">
    <location>
        <begin position="59"/>
        <end position="81"/>
    </location>
</feature>
<evidence type="ECO:0000256" key="11">
    <source>
        <dbReference type="SAM" id="Phobius"/>
    </source>
</evidence>
<sequence length="86" mass="9795">IARVSGESLSWGLDTLLFFLAFIMINLGIINLLPLPILDGGSIVLSLYEMLRRRRVSRNFLLVWQQIGFSIFIVLAILVTFNDLTR</sequence>
<dbReference type="GO" id="GO:0006508">
    <property type="term" value="P:proteolysis"/>
    <property type="evidence" value="ECO:0007669"/>
    <property type="project" value="UniProtKB-KW"/>
</dbReference>
<dbReference type="EMBL" id="QNBE01000017">
    <property type="protein sequence ID" value="RKX71100.1"/>
    <property type="molecule type" value="Genomic_DNA"/>
</dbReference>
<evidence type="ECO:0000256" key="4">
    <source>
        <dbReference type="ARBA" id="ARBA00022670"/>
    </source>
</evidence>
<evidence type="ECO:0000256" key="6">
    <source>
        <dbReference type="ARBA" id="ARBA00022801"/>
    </source>
</evidence>
<dbReference type="GO" id="GO:0016020">
    <property type="term" value="C:membrane"/>
    <property type="evidence" value="ECO:0007669"/>
    <property type="project" value="UniProtKB-SubCell"/>
</dbReference>
<dbReference type="Proteomes" id="UP000268469">
    <property type="component" value="Unassembled WGS sequence"/>
</dbReference>
<keyword evidence="10 11" id="KW-0472">Membrane</keyword>
<accession>A0A660SMB0</accession>
<comment type="caution">
    <text evidence="13">The sequence shown here is derived from an EMBL/GenBank/DDBJ whole genome shotgun (WGS) entry which is preliminary data.</text>
</comment>
<keyword evidence="5 11" id="KW-0812">Transmembrane</keyword>
<keyword evidence="7" id="KW-0862">Zinc</keyword>
<evidence type="ECO:0000256" key="3">
    <source>
        <dbReference type="ARBA" id="ARBA00007931"/>
    </source>
</evidence>
<dbReference type="Pfam" id="PF02163">
    <property type="entry name" value="Peptidase_M50"/>
    <property type="match status" value="1"/>
</dbReference>
<evidence type="ECO:0000256" key="8">
    <source>
        <dbReference type="ARBA" id="ARBA00022989"/>
    </source>
</evidence>
<evidence type="ECO:0000256" key="10">
    <source>
        <dbReference type="ARBA" id="ARBA00023136"/>
    </source>
</evidence>
<protein>
    <submittedName>
        <fullName evidence="13">RIP metalloprotease RseP</fullName>
    </submittedName>
</protein>
<gene>
    <name evidence="13" type="ORF">DRP53_02690</name>
</gene>